<gene>
    <name evidence="2" type="ORF">DKT77_00020</name>
</gene>
<protein>
    <recommendedName>
        <fullName evidence="1">ISXO2-like transposase domain-containing protein</fullName>
    </recommendedName>
</protein>
<dbReference type="Pfam" id="PF12762">
    <property type="entry name" value="DDE_Tnp_IS1595"/>
    <property type="match status" value="1"/>
</dbReference>
<accession>A0A2V2LM68</accession>
<reference evidence="2 3" key="1">
    <citation type="submission" date="2018-05" db="EMBL/GenBank/DDBJ databases">
        <title>Rhodobacteraceae gen. nov., sp. nov. isolated from sea water.</title>
        <authorList>
            <person name="Ren Y."/>
        </authorList>
    </citation>
    <scope>NUCLEOTIDE SEQUENCE [LARGE SCALE GENOMIC DNA]</scope>
    <source>
        <strain evidence="2 3">TG-679</strain>
    </source>
</reference>
<evidence type="ECO:0000313" key="3">
    <source>
        <dbReference type="Proteomes" id="UP000245680"/>
    </source>
</evidence>
<comment type="caution">
    <text evidence="2">The sequence shown here is derived from an EMBL/GenBank/DDBJ whole genome shotgun (WGS) entry which is preliminary data.</text>
</comment>
<organism evidence="2 3">
    <name type="scientific">Meridianimarinicoccus roseus</name>
    <dbReference type="NCBI Taxonomy" id="2072018"/>
    <lineage>
        <taxon>Bacteria</taxon>
        <taxon>Pseudomonadati</taxon>
        <taxon>Pseudomonadota</taxon>
        <taxon>Alphaproteobacteria</taxon>
        <taxon>Rhodobacterales</taxon>
        <taxon>Paracoccaceae</taxon>
        <taxon>Meridianimarinicoccus</taxon>
    </lineage>
</organism>
<feature type="domain" description="ISXO2-like transposase" evidence="1">
    <location>
        <begin position="20"/>
        <end position="78"/>
    </location>
</feature>
<dbReference type="EMBL" id="QGKU01000001">
    <property type="protein sequence ID" value="PWR04694.1"/>
    <property type="molecule type" value="Genomic_DNA"/>
</dbReference>
<dbReference type="OrthoDB" id="271821at2"/>
<dbReference type="Proteomes" id="UP000245680">
    <property type="component" value="Unassembled WGS sequence"/>
</dbReference>
<dbReference type="AlphaFoldDB" id="A0A2V2LM68"/>
<sequence length="80" mass="9098">MAQRFVLSAAARTLSLKAIYWDLLDPDFDMRRINHSEAYSRDGAHTNLAESFFSRLRRMTGGQHLRVEGRCLDAYAAHAA</sequence>
<keyword evidence="3" id="KW-1185">Reference proteome</keyword>
<evidence type="ECO:0000259" key="1">
    <source>
        <dbReference type="Pfam" id="PF12762"/>
    </source>
</evidence>
<name>A0A2V2LM68_9RHOB</name>
<dbReference type="InterPro" id="IPR024445">
    <property type="entry name" value="Tnp_ISXO2-like"/>
</dbReference>
<dbReference type="RefSeq" id="WP_109809694.1">
    <property type="nucleotide sequence ID" value="NZ_QGKU01000001.1"/>
</dbReference>
<proteinExistence type="predicted"/>
<evidence type="ECO:0000313" key="2">
    <source>
        <dbReference type="EMBL" id="PWR04694.1"/>
    </source>
</evidence>